<dbReference type="InterPro" id="IPR027417">
    <property type="entry name" value="P-loop_NTPase"/>
</dbReference>
<dbReference type="Pfam" id="PF13173">
    <property type="entry name" value="AAA_14"/>
    <property type="match status" value="1"/>
</dbReference>
<feature type="domain" description="AAA" evidence="1">
    <location>
        <begin position="32"/>
        <end position="90"/>
    </location>
</feature>
<proteinExistence type="predicted"/>
<protein>
    <submittedName>
        <fullName evidence="2">AAA family ATPase</fullName>
    </submittedName>
</protein>
<organism evidence="2 3">
    <name type="scientific">Sulfurovum indicum</name>
    <dbReference type="NCBI Taxonomy" id="2779528"/>
    <lineage>
        <taxon>Bacteria</taxon>
        <taxon>Pseudomonadati</taxon>
        <taxon>Campylobacterota</taxon>
        <taxon>Epsilonproteobacteria</taxon>
        <taxon>Campylobacterales</taxon>
        <taxon>Sulfurovaceae</taxon>
        <taxon>Sulfurovum</taxon>
    </lineage>
</organism>
<gene>
    <name evidence="2" type="ORF">IMZ28_00730</name>
</gene>
<dbReference type="SUPFAM" id="SSF52540">
    <property type="entry name" value="P-loop containing nucleoside triphosphate hydrolases"/>
    <property type="match status" value="1"/>
</dbReference>
<accession>A0A7M1S4M9</accession>
<evidence type="ECO:0000313" key="2">
    <source>
        <dbReference type="EMBL" id="QOR62042.1"/>
    </source>
</evidence>
<sequence>MDLLEHYHEHPPVNDHFTLRKTMIPPMGDVNLYGARGCGKTALVLDYLQQRDEHTLYIDLEDPNLILNTFDTLPLQEYIKEYEIAELILDHYEEGMLDEFPDVTRLIIVSRIPLHNERFMPLQLFPLDYEEFLAFEHAGSATAALNHFLKTGTLPAMAKHTRSTTLLMKQFFQQQFSPNEQSLILILARHNAQPMTVHQIYSFTKEHFRISKDFVYSTIKRFQEEGLLYFIDNAIKRSGKKMLLYDFAFVKYLTAHQPFGTQFDTMITLTLIKHGIRLKTLGVHGYLTDANELIIPAPFESEESIWVKSQNKFSLYKKHGIQKITIVTVANSYAFDIEKLHFEAIPFNEWSIAHAESDA</sequence>
<dbReference type="InterPro" id="IPR041682">
    <property type="entry name" value="AAA_14"/>
</dbReference>
<dbReference type="Proteomes" id="UP000595074">
    <property type="component" value="Chromosome"/>
</dbReference>
<dbReference type="KEGG" id="sinu:IMZ28_00730"/>
<reference evidence="2 3" key="1">
    <citation type="submission" date="2020-10" db="EMBL/GenBank/DDBJ databases">
        <title>The genome of sulfurovum sp.</title>
        <authorList>
            <person name="Xie S."/>
            <person name="Shao Z."/>
            <person name="Jiang L."/>
        </authorList>
    </citation>
    <scope>NUCLEOTIDE SEQUENCE [LARGE SCALE GENOMIC DNA]</scope>
    <source>
        <strain evidence="2 3">ST-419</strain>
    </source>
</reference>
<name>A0A7M1S4M9_9BACT</name>
<dbReference type="EMBL" id="CP063164">
    <property type="protein sequence ID" value="QOR62042.1"/>
    <property type="molecule type" value="Genomic_DNA"/>
</dbReference>
<keyword evidence="3" id="KW-1185">Reference proteome</keyword>
<dbReference type="RefSeq" id="WP_197548746.1">
    <property type="nucleotide sequence ID" value="NZ_CP063164.1"/>
</dbReference>
<evidence type="ECO:0000313" key="3">
    <source>
        <dbReference type="Proteomes" id="UP000595074"/>
    </source>
</evidence>
<dbReference type="AlphaFoldDB" id="A0A7M1S4M9"/>
<evidence type="ECO:0000259" key="1">
    <source>
        <dbReference type="Pfam" id="PF13173"/>
    </source>
</evidence>